<accession>A0A4P8XH55</accession>
<evidence type="ECO:0000313" key="2">
    <source>
        <dbReference type="Proteomes" id="UP000300879"/>
    </source>
</evidence>
<dbReference type="KEGG" id="palo:E6C60_0967"/>
<sequence length="94" mass="10695">MKLTKENAKQLAIDYVNKDKSNHYYLAMIDIEVSRISHKYWSATFEVITSEGHVMEGPLLILVDDDLEKAMTLDEAIEAHLLEVEEDGASSQVR</sequence>
<proteinExistence type="predicted"/>
<organism evidence="1 2">
    <name type="scientific">Paenibacillus algicola</name>
    <dbReference type="NCBI Taxonomy" id="2565926"/>
    <lineage>
        <taxon>Bacteria</taxon>
        <taxon>Bacillati</taxon>
        <taxon>Bacillota</taxon>
        <taxon>Bacilli</taxon>
        <taxon>Bacillales</taxon>
        <taxon>Paenibacillaceae</taxon>
        <taxon>Paenibacillus</taxon>
    </lineage>
</organism>
<reference evidence="1 2" key="1">
    <citation type="submission" date="2019-05" db="EMBL/GenBank/DDBJ databases">
        <authorList>
            <person name="Chen C."/>
        </authorList>
    </citation>
    <scope>NUCLEOTIDE SEQUENCE [LARGE SCALE GENOMIC DNA]</scope>
    <source>
        <strain evidence="1 2">HB172198</strain>
    </source>
</reference>
<evidence type="ECO:0000313" key="1">
    <source>
        <dbReference type="EMBL" id="QCT01685.1"/>
    </source>
</evidence>
<dbReference type="Proteomes" id="UP000300879">
    <property type="component" value="Chromosome"/>
</dbReference>
<name>A0A4P8XH55_9BACL</name>
<dbReference type="EMBL" id="CP040396">
    <property type="protein sequence ID" value="QCT01685.1"/>
    <property type="molecule type" value="Genomic_DNA"/>
</dbReference>
<dbReference type="OrthoDB" id="2679729at2"/>
<keyword evidence="2" id="KW-1185">Reference proteome</keyword>
<dbReference type="AlphaFoldDB" id="A0A4P8XH55"/>
<protein>
    <submittedName>
        <fullName evidence="1">Uncharacterized protein</fullName>
    </submittedName>
</protein>
<gene>
    <name evidence="1" type="ORF">E6C60_0967</name>
</gene>
<dbReference type="RefSeq" id="WP_138224778.1">
    <property type="nucleotide sequence ID" value="NZ_CP040396.1"/>
</dbReference>